<dbReference type="AlphaFoldDB" id="A0A2S8AAV5"/>
<dbReference type="RefSeq" id="WP_105247037.1">
    <property type="nucleotide sequence ID" value="NZ_PSZM01000040.1"/>
</dbReference>
<keyword evidence="3" id="KW-0378">Hydrolase</keyword>
<accession>A0A2S8AAV5</accession>
<dbReference type="PANTHER" id="PTHR11707">
    <property type="entry name" value="L-ASPARAGINASE"/>
    <property type="match status" value="1"/>
</dbReference>
<feature type="active site" evidence="7">
    <location>
        <position position="89"/>
    </location>
</feature>
<dbReference type="EMBL" id="PSZM01000040">
    <property type="protein sequence ID" value="PQL91663.1"/>
    <property type="molecule type" value="Genomic_DNA"/>
</dbReference>
<dbReference type="OrthoDB" id="9788068at2"/>
<keyword evidence="11" id="KW-1185">Reference proteome</keyword>
<dbReference type="InterPro" id="IPR006033">
    <property type="entry name" value="AsnA_fam"/>
</dbReference>
<evidence type="ECO:0000259" key="8">
    <source>
        <dbReference type="Pfam" id="PF00710"/>
    </source>
</evidence>
<dbReference type="Pfam" id="PF00710">
    <property type="entry name" value="Asparaginase"/>
    <property type="match status" value="1"/>
</dbReference>
<comment type="caution">
    <text evidence="10">The sequence shown here is derived from an EMBL/GenBank/DDBJ whole genome shotgun (WGS) entry which is preliminary data.</text>
</comment>
<dbReference type="NCBIfam" id="TIGR00519">
    <property type="entry name" value="asnASE_I"/>
    <property type="match status" value="1"/>
</dbReference>
<comment type="similarity">
    <text evidence="1">Belongs to the asparaginase 1 family.</text>
</comment>
<dbReference type="PIRSF" id="PIRSF001220">
    <property type="entry name" value="L-ASNase_gatD"/>
    <property type="match status" value="1"/>
</dbReference>
<gene>
    <name evidence="10" type="ORF">C4S77_07625</name>
</gene>
<name>A0A2S8AAV5_9FLAO</name>
<organism evidence="10 11">
    <name type="scientific">Apibacter adventoris</name>
    <dbReference type="NCBI Taxonomy" id="1679466"/>
    <lineage>
        <taxon>Bacteria</taxon>
        <taxon>Pseudomonadati</taxon>
        <taxon>Bacteroidota</taxon>
        <taxon>Flavobacteriia</taxon>
        <taxon>Flavobacteriales</taxon>
        <taxon>Weeksellaceae</taxon>
        <taxon>Apibacter</taxon>
    </lineage>
</organism>
<dbReference type="CDD" id="cd08963">
    <property type="entry name" value="L-asparaginase_I"/>
    <property type="match status" value="1"/>
</dbReference>
<dbReference type="InterPro" id="IPR027475">
    <property type="entry name" value="Asparaginase/glutaminase_AS2"/>
</dbReference>
<dbReference type="Proteomes" id="UP000238042">
    <property type="component" value="Unassembled WGS sequence"/>
</dbReference>
<feature type="active site" description="O-isoaspartyl threonine intermediate" evidence="4">
    <location>
        <position position="13"/>
    </location>
</feature>
<protein>
    <recommendedName>
        <fullName evidence="2">asparaginase</fullName>
        <ecNumber evidence="2">3.5.1.1</ecNumber>
    </recommendedName>
</protein>
<evidence type="ECO:0000256" key="6">
    <source>
        <dbReference type="PROSITE-ProRule" id="PRU10099"/>
    </source>
</evidence>
<feature type="binding site" evidence="5">
    <location>
        <position position="58"/>
    </location>
    <ligand>
        <name>substrate</name>
    </ligand>
</feature>
<dbReference type="InterPro" id="IPR041725">
    <property type="entry name" value="L-asparaginase_I"/>
</dbReference>
<evidence type="ECO:0000313" key="10">
    <source>
        <dbReference type="EMBL" id="PQL91663.1"/>
    </source>
</evidence>
<proteinExistence type="inferred from homology"/>
<dbReference type="PRINTS" id="PR00139">
    <property type="entry name" value="ASNGLNASE"/>
</dbReference>
<evidence type="ECO:0000256" key="7">
    <source>
        <dbReference type="PROSITE-ProRule" id="PRU10100"/>
    </source>
</evidence>
<dbReference type="EC" id="3.5.1.1" evidence="2"/>
<evidence type="ECO:0000256" key="1">
    <source>
        <dbReference type="ARBA" id="ARBA00010518"/>
    </source>
</evidence>
<evidence type="ECO:0000256" key="2">
    <source>
        <dbReference type="ARBA" id="ARBA00012920"/>
    </source>
</evidence>
<dbReference type="InterPro" id="IPR020827">
    <property type="entry name" value="Asparaginase/glutaminase_AS1"/>
</dbReference>
<feature type="active site" evidence="6">
    <location>
        <position position="13"/>
    </location>
</feature>
<dbReference type="GO" id="GO:0006520">
    <property type="term" value="P:amino acid metabolic process"/>
    <property type="evidence" value="ECO:0007669"/>
    <property type="project" value="InterPro"/>
</dbReference>
<evidence type="ECO:0000256" key="4">
    <source>
        <dbReference type="PIRSR" id="PIRSR001220-1"/>
    </source>
</evidence>
<dbReference type="InterPro" id="IPR006034">
    <property type="entry name" value="Asparaginase/glutaminase-like"/>
</dbReference>
<evidence type="ECO:0000256" key="3">
    <source>
        <dbReference type="ARBA" id="ARBA00022801"/>
    </source>
</evidence>
<feature type="domain" description="Asparaginase/glutaminase C-terminal" evidence="9">
    <location>
        <begin position="213"/>
        <end position="327"/>
    </location>
</feature>
<reference evidence="10 11" key="1">
    <citation type="submission" date="2018-02" db="EMBL/GenBank/DDBJ databases">
        <title>Genome sequences of Apibacter spp., gut symbionts of Asian honey bees.</title>
        <authorList>
            <person name="Kwong W.K."/>
            <person name="Steele M.I."/>
            <person name="Moran N.A."/>
        </authorList>
    </citation>
    <scope>NUCLEOTIDE SEQUENCE [LARGE SCALE GENOMIC DNA]</scope>
    <source>
        <strain evidence="11">wkB301</strain>
    </source>
</reference>
<dbReference type="InterPro" id="IPR036152">
    <property type="entry name" value="Asp/glu_Ase-like_sf"/>
</dbReference>
<dbReference type="Gene3D" id="3.40.50.40">
    <property type="match status" value="1"/>
</dbReference>
<dbReference type="SMART" id="SM00870">
    <property type="entry name" value="Asparaginase"/>
    <property type="match status" value="1"/>
</dbReference>
<dbReference type="PROSITE" id="PS51732">
    <property type="entry name" value="ASN_GLN_ASE_3"/>
    <property type="match status" value="1"/>
</dbReference>
<dbReference type="InterPro" id="IPR027474">
    <property type="entry name" value="L-asparaginase_N"/>
</dbReference>
<feature type="domain" description="L-asparaginase N-terminal" evidence="8">
    <location>
        <begin position="4"/>
        <end position="186"/>
    </location>
</feature>
<dbReference type="InterPro" id="IPR037152">
    <property type="entry name" value="L-asparaginase_N_sf"/>
</dbReference>
<dbReference type="InterPro" id="IPR040919">
    <property type="entry name" value="Asparaginase_C"/>
</dbReference>
<sequence length="336" mass="38105">MKKQVLIIYTGGTIGMVKKYGTGVLQPFDFNHILDHIPEIKWMEVSIDFIEFETPMDSSDITPKEWVRLANIIIEKYMKYDGFVVLHGTDTMSYTSSALSFMLQGLQKPIIFTGSQLPIGELRTDSKENLITSIYYASLYLENVPAIREVCLYFEHKLYRANRTTKFSAEHFDAFISPNYPMLGESGVNLGIFPDNLLKSKTELQVNLNIEDKVDIFTFFPGKRKEYLDAMIANPSIKGIVLRTFGSGNIPSDIHTLQSIAKAKEFGKELVIITQCIRGSVNLGKYQNSLIFSELEVINGYDITVEAAITKLMCILGKNNYTSQQIKYEFEKSWAG</sequence>
<feature type="binding site" evidence="5">
    <location>
        <begin position="89"/>
        <end position="90"/>
    </location>
    <ligand>
        <name>substrate</name>
    </ligand>
</feature>
<evidence type="ECO:0000313" key="11">
    <source>
        <dbReference type="Proteomes" id="UP000238042"/>
    </source>
</evidence>
<dbReference type="Pfam" id="PF17763">
    <property type="entry name" value="Asparaginase_C"/>
    <property type="match status" value="1"/>
</dbReference>
<dbReference type="InterPro" id="IPR027473">
    <property type="entry name" value="L-asparaginase_C"/>
</dbReference>
<dbReference type="SFLD" id="SFLDS00057">
    <property type="entry name" value="Glutaminase/Asparaginase"/>
    <property type="match status" value="1"/>
</dbReference>
<dbReference type="FunFam" id="3.40.50.1170:FF:000001">
    <property type="entry name" value="L-asparaginase 2"/>
    <property type="match status" value="1"/>
</dbReference>
<dbReference type="PROSITE" id="PS00144">
    <property type="entry name" value="ASN_GLN_ASE_1"/>
    <property type="match status" value="1"/>
</dbReference>
<dbReference type="Gene3D" id="3.40.50.1170">
    <property type="entry name" value="L-asparaginase, N-terminal domain"/>
    <property type="match status" value="1"/>
</dbReference>
<evidence type="ECO:0000256" key="5">
    <source>
        <dbReference type="PIRSR" id="PIRSR001220-2"/>
    </source>
</evidence>
<dbReference type="SUPFAM" id="SSF53774">
    <property type="entry name" value="Glutaminase/Asparaginase"/>
    <property type="match status" value="1"/>
</dbReference>
<dbReference type="GO" id="GO:0004067">
    <property type="term" value="F:asparaginase activity"/>
    <property type="evidence" value="ECO:0007669"/>
    <property type="project" value="UniProtKB-UniRule"/>
</dbReference>
<dbReference type="PANTHER" id="PTHR11707:SF28">
    <property type="entry name" value="60 KDA LYSOPHOSPHOLIPASE"/>
    <property type="match status" value="1"/>
</dbReference>
<dbReference type="PIRSF" id="PIRSF500176">
    <property type="entry name" value="L_ASNase"/>
    <property type="match status" value="1"/>
</dbReference>
<evidence type="ECO:0000259" key="9">
    <source>
        <dbReference type="Pfam" id="PF17763"/>
    </source>
</evidence>
<dbReference type="PROSITE" id="PS00917">
    <property type="entry name" value="ASN_GLN_ASE_2"/>
    <property type="match status" value="1"/>
</dbReference>